<organism evidence="1">
    <name type="scientific">Aspergillus niger</name>
    <dbReference type="NCBI Taxonomy" id="5061"/>
    <lineage>
        <taxon>Eukaryota</taxon>
        <taxon>Fungi</taxon>
        <taxon>Dikarya</taxon>
        <taxon>Ascomycota</taxon>
        <taxon>Pezizomycotina</taxon>
        <taxon>Eurotiomycetes</taxon>
        <taxon>Eurotiomycetidae</taxon>
        <taxon>Eurotiales</taxon>
        <taxon>Aspergillaceae</taxon>
        <taxon>Aspergillus</taxon>
        <taxon>Aspergillus subgen. Circumdati</taxon>
    </lineage>
</organism>
<evidence type="ECO:0000313" key="1">
    <source>
        <dbReference type="RefSeq" id="XP_059604829.1"/>
    </source>
</evidence>
<dbReference type="GeneID" id="84593448"/>
<dbReference type="KEGG" id="ang:An16g05830"/>
<protein>
    <submittedName>
        <fullName evidence="1">Uncharacterized protein</fullName>
    </submittedName>
</protein>
<proteinExistence type="predicted"/>
<name>A0AAJ8BX02_ASPNG</name>
<dbReference type="AlphaFoldDB" id="A0AAJ8BX02"/>
<sequence>MGQMSNPLPFRYNLADLFIQQTNDVLMEVVWKDNIAWPKPMFGDLPGSGSPRGFRTWDIRSTWLPCVELVKTSIGVQVDRHNCSERPATYMISSTRSPPPLADTVTRLQILMKCAHAKHISKKGYSNTIHHRLVLNLRNLPFSPLSLTIAPCLLNDKCQYSTEHDKDHHKIQDHARFFTSPAALADGFVGQDCGRSGEVDCWHCELLVQFAVMLEALYGILEGCMTDVFVIEKQVLPSSSIGKYMTGDNSAGQLRNPRKVETGVRSVGMEGPGRG</sequence>
<gene>
    <name evidence="1" type="ORF">An16g05830</name>
</gene>
<reference evidence="1" key="1">
    <citation type="submission" date="2025-02" db="EMBL/GenBank/DDBJ databases">
        <authorList>
            <consortium name="NCBI Genome Project"/>
        </authorList>
    </citation>
    <scope>NUCLEOTIDE SEQUENCE</scope>
</reference>
<reference evidence="1" key="2">
    <citation type="submission" date="2025-08" db="UniProtKB">
        <authorList>
            <consortium name="RefSeq"/>
        </authorList>
    </citation>
    <scope>IDENTIFICATION</scope>
</reference>
<dbReference type="RefSeq" id="XP_059604829.1">
    <property type="nucleotide sequence ID" value="XM_059745178.1"/>
</dbReference>
<dbReference type="VEuPathDB" id="FungiDB:An16g05830"/>
<accession>A0AAJ8BX02</accession>